<name>A0AAN8Z4Y5_9MAGN</name>
<organism evidence="2 3">
    <name type="scientific">Dillenia turbinata</name>
    <dbReference type="NCBI Taxonomy" id="194707"/>
    <lineage>
        <taxon>Eukaryota</taxon>
        <taxon>Viridiplantae</taxon>
        <taxon>Streptophyta</taxon>
        <taxon>Embryophyta</taxon>
        <taxon>Tracheophyta</taxon>
        <taxon>Spermatophyta</taxon>
        <taxon>Magnoliopsida</taxon>
        <taxon>eudicotyledons</taxon>
        <taxon>Gunneridae</taxon>
        <taxon>Pentapetalae</taxon>
        <taxon>Dilleniales</taxon>
        <taxon>Dilleniaceae</taxon>
        <taxon>Dillenia</taxon>
    </lineage>
</organism>
<feature type="region of interest" description="Disordered" evidence="1">
    <location>
        <begin position="191"/>
        <end position="227"/>
    </location>
</feature>
<gene>
    <name evidence="2" type="ORF">RJ641_011104</name>
</gene>
<evidence type="ECO:0000313" key="3">
    <source>
        <dbReference type="Proteomes" id="UP001370490"/>
    </source>
</evidence>
<proteinExistence type="predicted"/>
<dbReference type="PANTHER" id="PTHR35770">
    <property type="entry name" value="U2 SMALL NUCLEAR RIBONUCLEOPROTEIN AUXILIARY FACTOR-LIKE PROTEIN"/>
    <property type="match status" value="1"/>
</dbReference>
<keyword evidence="3" id="KW-1185">Reference proteome</keyword>
<evidence type="ECO:0000256" key="1">
    <source>
        <dbReference type="SAM" id="MobiDB-lite"/>
    </source>
</evidence>
<sequence>MSKPLEDFRPIFGEAKAKWSTLDLSPLGQFLFLVHSPDSSSLTFHVTDFYSTWEAVKSISQLEDLRSDSGIGGSLSEFIDYIVASLKSGDVKLGLEGQSELNGAKSANLVAQKSKGMPLIKISLNKLISPDANAAMSNLAWKLFETLRSTQDSFVKEQKRTCHLTELLSVEQEKNESLQSQLYLYSKRPKVQNAPENSNNSSPQKGSYYLSSTDLQNPSGKLANQDVASTKTCNRVVPAYRRTKVRGALLRDVEDGDS</sequence>
<accession>A0AAN8Z4Y5</accession>
<protein>
    <submittedName>
        <fullName evidence="2">Uncharacterized protein</fullName>
    </submittedName>
</protein>
<evidence type="ECO:0000313" key="2">
    <source>
        <dbReference type="EMBL" id="KAK6922800.1"/>
    </source>
</evidence>
<dbReference type="Proteomes" id="UP001370490">
    <property type="component" value="Unassembled WGS sequence"/>
</dbReference>
<dbReference type="PANTHER" id="PTHR35770:SF1">
    <property type="entry name" value="U2 SMALL NUCLEAR RIBONUCLEOPROTEIN AUXILIARY FACTOR-LIKE PROTEIN"/>
    <property type="match status" value="1"/>
</dbReference>
<dbReference type="AlphaFoldDB" id="A0AAN8Z4Y5"/>
<feature type="compositionally biased region" description="Polar residues" evidence="1">
    <location>
        <begin position="194"/>
        <end position="219"/>
    </location>
</feature>
<comment type="caution">
    <text evidence="2">The sequence shown here is derived from an EMBL/GenBank/DDBJ whole genome shotgun (WGS) entry which is preliminary data.</text>
</comment>
<reference evidence="2 3" key="1">
    <citation type="submission" date="2023-12" db="EMBL/GenBank/DDBJ databases">
        <title>A high-quality genome assembly for Dillenia turbinata (Dilleniales).</title>
        <authorList>
            <person name="Chanderbali A."/>
        </authorList>
    </citation>
    <scope>NUCLEOTIDE SEQUENCE [LARGE SCALE GENOMIC DNA]</scope>
    <source>
        <strain evidence="2">LSX21</strain>
        <tissue evidence="2">Leaf</tissue>
    </source>
</reference>
<dbReference type="EMBL" id="JBAMMX010000018">
    <property type="protein sequence ID" value="KAK6922800.1"/>
    <property type="molecule type" value="Genomic_DNA"/>
</dbReference>